<dbReference type="RefSeq" id="WP_118268211.1">
    <property type="nucleotide sequence ID" value="NZ_CP031968.1"/>
</dbReference>
<proteinExistence type="predicted"/>
<name>A0AAD0RYI3_9NEIS</name>
<evidence type="ECO:0000313" key="1">
    <source>
        <dbReference type="EMBL" id="AXT47743.1"/>
    </source>
</evidence>
<organism evidence="1 2">
    <name type="scientific">Chromobacterium rhizoryzae</name>
    <dbReference type="NCBI Taxonomy" id="1778675"/>
    <lineage>
        <taxon>Bacteria</taxon>
        <taxon>Pseudomonadati</taxon>
        <taxon>Pseudomonadota</taxon>
        <taxon>Betaproteobacteria</taxon>
        <taxon>Neisseriales</taxon>
        <taxon>Chromobacteriaceae</taxon>
        <taxon>Chromobacterium</taxon>
    </lineage>
</organism>
<sequence>MTSRLLPGNRTPLEAAIADSCTPDIDPTPIRGIADSARCPAPLLPLLAWERSIDDFDAAASEARQRAVIRSSVAVHRRKGTVAAVRQLFRDLGLGEVDIEQGRSGYRRDGSRRREAYNQRGLRGAHWAEYRVICYSLLTNQQARTARALLDDIAAGRCRLVALDFSHAALTRNGYGQRNGAFSRGLV</sequence>
<gene>
    <name evidence="1" type="ORF">D1345_16850</name>
</gene>
<dbReference type="KEGG" id="crz:D1345_16850"/>
<dbReference type="NCBIfam" id="TIGR01634">
    <property type="entry name" value="tail_P2_I"/>
    <property type="match status" value="1"/>
</dbReference>
<dbReference type="Proteomes" id="UP000259465">
    <property type="component" value="Chromosome"/>
</dbReference>
<reference evidence="1 2" key="1">
    <citation type="submission" date="2018-08" db="EMBL/GenBank/DDBJ databases">
        <title>Complete genome sequence of JP2-74.</title>
        <authorList>
            <person name="Wu L."/>
        </authorList>
    </citation>
    <scope>NUCLEOTIDE SEQUENCE [LARGE SCALE GENOMIC DNA]</scope>
    <source>
        <strain evidence="1 2">JP2-74</strain>
    </source>
</reference>
<dbReference type="AlphaFoldDB" id="A0AAD0RYI3"/>
<evidence type="ECO:0000313" key="2">
    <source>
        <dbReference type="Proteomes" id="UP000259465"/>
    </source>
</evidence>
<keyword evidence="2" id="KW-1185">Reference proteome</keyword>
<protein>
    <submittedName>
        <fullName evidence="1">Phage tail protein I</fullName>
    </submittedName>
</protein>
<dbReference type="InterPro" id="IPR006521">
    <property type="entry name" value="Tail_protein_I"/>
</dbReference>
<dbReference type="Pfam" id="PF09684">
    <property type="entry name" value="Tail_P2_I"/>
    <property type="match status" value="1"/>
</dbReference>
<dbReference type="EMBL" id="CP031968">
    <property type="protein sequence ID" value="AXT47743.1"/>
    <property type="molecule type" value="Genomic_DNA"/>
</dbReference>
<accession>A0AAD0RYI3</accession>